<comment type="subcellular location">
    <subcellularLocation>
        <location evidence="1">Cytoplasm</location>
    </subcellularLocation>
</comment>
<evidence type="ECO:0000256" key="3">
    <source>
        <dbReference type="ARBA" id="ARBA00023319"/>
    </source>
</evidence>
<dbReference type="InterPro" id="IPR013783">
    <property type="entry name" value="Ig-like_fold"/>
</dbReference>
<dbReference type="AlphaFoldDB" id="A0A8X7CJF5"/>
<dbReference type="InterPro" id="IPR036179">
    <property type="entry name" value="Ig-like_dom_sf"/>
</dbReference>
<evidence type="ECO:0000313" key="6">
    <source>
        <dbReference type="Proteomes" id="UP000886998"/>
    </source>
</evidence>
<evidence type="ECO:0000256" key="1">
    <source>
        <dbReference type="ARBA" id="ARBA00004496"/>
    </source>
</evidence>
<dbReference type="PROSITE" id="PS50835">
    <property type="entry name" value="IG_LIKE"/>
    <property type="match status" value="1"/>
</dbReference>
<dbReference type="GO" id="GO:0005737">
    <property type="term" value="C:cytoplasm"/>
    <property type="evidence" value="ECO:0007669"/>
    <property type="project" value="UniProtKB-SubCell"/>
</dbReference>
<feature type="non-terminal residue" evidence="5">
    <location>
        <position position="1"/>
    </location>
</feature>
<dbReference type="InterPro" id="IPR007110">
    <property type="entry name" value="Ig-like_dom"/>
</dbReference>
<dbReference type="Proteomes" id="UP000886998">
    <property type="component" value="Unassembled WGS sequence"/>
</dbReference>
<reference evidence="5" key="1">
    <citation type="submission" date="2020-08" db="EMBL/GenBank/DDBJ databases">
        <title>Multicomponent nature underlies the extraordinary mechanical properties of spider dragline silk.</title>
        <authorList>
            <person name="Kono N."/>
            <person name="Nakamura H."/>
            <person name="Mori M."/>
            <person name="Yoshida Y."/>
            <person name="Ohtoshi R."/>
            <person name="Malay A.D."/>
            <person name="Moran D.A.P."/>
            <person name="Tomita M."/>
            <person name="Numata K."/>
            <person name="Arakawa K."/>
        </authorList>
    </citation>
    <scope>NUCLEOTIDE SEQUENCE</scope>
</reference>
<evidence type="ECO:0000313" key="5">
    <source>
        <dbReference type="EMBL" id="GFY70908.1"/>
    </source>
</evidence>
<organism evidence="5 6">
    <name type="scientific">Trichonephila inaurata madagascariensis</name>
    <dbReference type="NCBI Taxonomy" id="2747483"/>
    <lineage>
        <taxon>Eukaryota</taxon>
        <taxon>Metazoa</taxon>
        <taxon>Ecdysozoa</taxon>
        <taxon>Arthropoda</taxon>
        <taxon>Chelicerata</taxon>
        <taxon>Arachnida</taxon>
        <taxon>Araneae</taxon>
        <taxon>Araneomorphae</taxon>
        <taxon>Entelegynae</taxon>
        <taxon>Araneoidea</taxon>
        <taxon>Nephilidae</taxon>
        <taxon>Trichonephila</taxon>
        <taxon>Trichonephila inaurata</taxon>
    </lineage>
</organism>
<accession>A0A8X7CJF5</accession>
<keyword evidence="3" id="KW-0393">Immunoglobulin domain</keyword>
<dbReference type="FunFam" id="2.60.40.10:FF:000425">
    <property type="entry name" value="Myosin light chain kinase"/>
    <property type="match status" value="1"/>
</dbReference>
<dbReference type="InterPro" id="IPR013098">
    <property type="entry name" value="Ig_I-set"/>
</dbReference>
<dbReference type="EMBL" id="BMAV01018505">
    <property type="protein sequence ID" value="GFY70908.1"/>
    <property type="molecule type" value="Genomic_DNA"/>
</dbReference>
<dbReference type="OrthoDB" id="6538188at2759"/>
<keyword evidence="2" id="KW-0963">Cytoplasm</keyword>
<dbReference type="Gene3D" id="2.60.40.10">
    <property type="entry name" value="Immunoglobulins"/>
    <property type="match status" value="1"/>
</dbReference>
<comment type="caution">
    <text evidence="5">The sequence shown here is derived from an EMBL/GenBank/DDBJ whole genome shotgun (WGS) entry which is preliminary data.</text>
</comment>
<proteinExistence type="predicted"/>
<feature type="domain" description="Ig-like" evidence="4">
    <location>
        <begin position="1"/>
        <end position="67"/>
    </location>
</feature>
<evidence type="ECO:0000259" key="4">
    <source>
        <dbReference type="PROSITE" id="PS50835"/>
    </source>
</evidence>
<sequence>VTGEPMPKITWYHNNREVRENSEVWTTYRKDGYCELFLSEVFPEDMGDYVCKAVNKAGEAVTRTTLTVDCKFCFFHYLIKTIVCP</sequence>
<name>A0A8X7CJF5_9ARAC</name>
<dbReference type="PANTHER" id="PTHR47633">
    <property type="entry name" value="IMMUNOGLOBULIN"/>
    <property type="match status" value="1"/>
</dbReference>
<dbReference type="Pfam" id="PF07679">
    <property type="entry name" value="I-set"/>
    <property type="match status" value="1"/>
</dbReference>
<gene>
    <name evidence="5" type="primary">sls_7</name>
    <name evidence="5" type="ORF">TNIN_485151</name>
</gene>
<keyword evidence="6" id="KW-1185">Reference proteome</keyword>
<evidence type="ECO:0000256" key="2">
    <source>
        <dbReference type="ARBA" id="ARBA00022490"/>
    </source>
</evidence>
<dbReference type="PANTHER" id="PTHR47633:SF4">
    <property type="entry name" value="MYOPALLADIN ISOFORM X1"/>
    <property type="match status" value="1"/>
</dbReference>
<protein>
    <submittedName>
        <fullName evidence="5">Titin</fullName>
    </submittedName>
</protein>
<dbReference type="SUPFAM" id="SSF48726">
    <property type="entry name" value="Immunoglobulin"/>
    <property type="match status" value="1"/>
</dbReference>